<accession>L1KNE0</accession>
<organism evidence="1 2">
    <name type="scientific">Streptomyces ipomoeae 91-03</name>
    <dbReference type="NCBI Taxonomy" id="698759"/>
    <lineage>
        <taxon>Bacteria</taxon>
        <taxon>Bacillati</taxon>
        <taxon>Actinomycetota</taxon>
        <taxon>Actinomycetes</taxon>
        <taxon>Kitasatosporales</taxon>
        <taxon>Streptomycetaceae</taxon>
        <taxon>Streptomyces</taxon>
    </lineage>
</organism>
<feature type="non-terminal residue" evidence="1">
    <location>
        <position position="1"/>
    </location>
</feature>
<name>L1KNE0_9ACTN</name>
<dbReference type="Proteomes" id="UP000010411">
    <property type="component" value="Unassembled WGS sequence"/>
</dbReference>
<evidence type="ECO:0000313" key="2">
    <source>
        <dbReference type="Proteomes" id="UP000010411"/>
    </source>
</evidence>
<protein>
    <submittedName>
        <fullName evidence="1">Uncharacterized protein</fullName>
    </submittedName>
</protein>
<reference evidence="1 2" key="1">
    <citation type="submission" date="2012-11" db="EMBL/GenBank/DDBJ databases">
        <authorList>
            <person name="Huguet-Tapia J.C."/>
            <person name="Durkin A.S."/>
            <person name="Pettis G.S."/>
            <person name="Badger J.H."/>
        </authorList>
    </citation>
    <scope>NUCLEOTIDE SEQUENCE [LARGE SCALE GENOMIC DNA]</scope>
    <source>
        <strain evidence="1 2">91-03</strain>
    </source>
</reference>
<proteinExistence type="predicted"/>
<comment type="caution">
    <text evidence="1">The sequence shown here is derived from an EMBL/GenBank/DDBJ whole genome shotgun (WGS) entry which is preliminary data.</text>
</comment>
<keyword evidence="2" id="KW-1185">Reference proteome</keyword>
<sequence>PATAARRRWSPTRSASADG</sequence>
<dbReference type="EMBL" id="AEJC01000535">
    <property type="protein sequence ID" value="EKX62122.1"/>
    <property type="molecule type" value="Genomic_DNA"/>
</dbReference>
<gene>
    <name evidence="1" type="ORF">STRIP9103_06301</name>
</gene>
<dbReference type="AlphaFoldDB" id="L1KNE0"/>
<evidence type="ECO:0000313" key="1">
    <source>
        <dbReference type="EMBL" id="EKX62122.1"/>
    </source>
</evidence>